<proteinExistence type="predicted"/>
<sequence length="104" mass="12133">MAAVTDWPEDEKKVKRRLVEFHRQQEGSIVHATFKPVFPDERTQGAHCVSCIYWEERGQCFVTSIDTIQLLEGLVAVRFTVDEKNRIRRNLEGFKPLTVSKQKE</sequence>
<comment type="caution">
    <text evidence="1">The sequence shown here is derived from an EMBL/GenBank/DDBJ whole genome shotgun (WGS) entry which is preliminary data.</text>
</comment>
<organism evidence="1 2">
    <name type="scientific">Coniosporium uncinatum</name>
    <dbReference type="NCBI Taxonomy" id="93489"/>
    <lineage>
        <taxon>Eukaryota</taxon>
        <taxon>Fungi</taxon>
        <taxon>Dikarya</taxon>
        <taxon>Ascomycota</taxon>
        <taxon>Pezizomycotina</taxon>
        <taxon>Dothideomycetes</taxon>
        <taxon>Dothideomycetes incertae sedis</taxon>
        <taxon>Coniosporium</taxon>
    </lineage>
</organism>
<evidence type="ECO:0000313" key="1">
    <source>
        <dbReference type="EMBL" id="KAK3064917.1"/>
    </source>
</evidence>
<dbReference type="EMBL" id="JAWDJW010006398">
    <property type="protein sequence ID" value="KAK3064917.1"/>
    <property type="molecule type" value="Genomic_DNA"/>
</dbReference>
<accession>A0ACC3DBX8</accession>
<keyword evidence="2" id="KW-1185">Reference proteome</keyword>
<evidence type="ECO:0000313" key="2">
    <source>
        <dbReference type="Proteomes" id="UP001186974"/>
    </source>
</evidence>
<protein>
    <submittedName>
        <fullName evidence="1">Uncharacterized protein</fullName>
    </submittedName>
</protein>
<gene>
    <name evidence="1" type="ORF">LTS18_002668</name>
</gene>
<feature type="non-terminal residue" evidence="1">
    <location>
        <position position="104"/>
    </location>
</feature>
<name>A0ACC3DBX8_9PEZI</name>
<dbReference type="Proteomes" id="UP001186974">
    <property type="component" value="Unassembled WGS sequence"/>
</dbReference>
<reference evidence="1" key="1">
    <citation type="submission" date="2024-09" db="EMBL/GenBank/DDBJ databases">
        <title>Black Yeasts Isolated from many extreme environments.</title>
        <authorList>
            <person name="Coleine C."/>
            <person name="Stajich J.E."/>
            <person name="Selbmann L."/>
        </authorList>
    </citation>
    <scope>NUCLEOTIDE SEQUENCE</scope>
    <source>
        <strain evidence="1">CCFEE 5737</strain>
    </source>
</reference>